<sequence>MSGIGEAALSALFGALFNKFSSFDFKLASEKQVHKEIENWEFTLKNINAVLADAENRQMKEQQVKIWLADLQDLAYDVDDILDEFATDALGRKLMKSIECQASTSKVKKCIPAFCTSLQPKAIMFNNKMMSKIKHVSKRLKQLETRKSNLQLISNREPKTIDIPNRLPSTSLVNETEVYGRVKDKETILNLVLRDDDIGGGVAVIPIVGMGGIGKTTLAQLVYNDCSIRAHFDIQAWICVSQEFDVVKITKTILQSITHEPCHQLNDLNLLQVSLKEKLFRKKFFIVLDDIWNESYDDWTKLRSPFDAGAVGSKILITTRSCNVSSIVKTVSDFSLQKLSDDDSLCMFAHHALGARDFSDHLDLKEIGLQIVRKCGGLPLATKTIGGLLRSTMDHDAWKDILESEIWNLSEEKSGIIPALWLSYYHLSPQLKQCFAFCSIIPKDYEFTEQEIILLWMAEGFLNEANTAQIEDLGRKYFKELVSRSFFQVSRRKKSHFVMHDLINDLAQSVAGKICFRMEGNEQMKYPRHVRHSSYIAGHSDGIKRFETFYSTTSLRTFLPFTLMLEETYYLSNNVAVDLLPKLRHLRALSLQRYHITEIPYYFGNLKHLRYLNFSYTAIRSLPDSLCALHNLQTLLFRFCELIEKLPSEIGNLVNLYHLDITGAYLIKEMPNGVGRLTNLRALSNFIVGRGDGLNIREIQNLSELKGQLSISELQNMDEPQYAWEAKLSSLFGLDNIELNWSTDFNESTRKKEVEREVLNLLQPHEELKALAIKYYAGIAFPIWIESPSFKYLQSLKFEDCRNCGLLPAVGKLPLLKDLYIKGMHSVVRVGNEFYGENWPNVFPSLETLCFEDMAEWKEWKPREFDKKGREFCCLRQLFIENCPKLVGTLPDCLPCLEKLVINECPQLVAPISDLPMLCELEIDGCKGLVLQSSIDLWSVKKIILSNISAFTCVAVEMAILELMKVENLHINDCGELASLWKTKWGWMAPLRSLRSLKFENCPQVVSIGAEKEEKEELQQLKLPSNIEHVRIEDCAGLEKLSKTLHNLTCITELEIVKCPKLVSLSMDNLPPTLKTLVIGSCENLQCLLDDRENINFSGTSVLESLRVSECEALKSLSSSGKLPVRLKRLDIHWCPMLEFLAHEIGDGTCLESIFLRNCKNIKYLPEGMDKLSRLQMIRIHNCGNLVCFPECGLPVTTNLKSVWLVGCGKLQAVPNLYSLRHLYVANCPRLKSMGEGGLPTNLTSLTIYEPDFSKAVMEWGLHRLTFLTRLDIDGSCIDAESFPQEEIGMNMKLPPSLTHLYIYSFKNLRKLSSNGFRNLTSLQSLWIHNCKKLKSIPRKEILPSLLLLLIRNCPVLKERCKRDKGKQWSNIAHIPRVEIDGRFIHE</sequence>
<evidence type="ECO:0000313" key="12">
    <source>
        <dbReference type="RefSeq" id="XP_022764734.1"/>
    </source>
</evidence>
<dbReference type="GO" id="GO:0043531">
    <property type="term" value="F:ADP binding"/>
    <property type="evidence" value="ECO:0007669"/>
    <property type="project" value="InterPro"/>
</dbReference>
<feature type="domain" description="R13L1/DRL21-like LRR repeat region" evidence="10">
    <location>
        <begin position="696"/>
        <end position="824"/>
    </location>
</feature>
<evidence type="ECO:0000256" key="3">
    <source>
        <dbReference type="ARBA" id="ARBA00022741"/>
    </source>
</evidence>
<evidence type="ECO:0000259" key="7">
    <source>
        <dbReference type="Pfam" id="PF00931"/>
    </source>
</evidence>
<feature type="domain" description="NB-ARC" evidence="7">
    <location>
        <begin position="184"/>
        <end position="352"/>
    </location>
</feature>
<dbReference type="Pfam" id="PF13855">
    <property type="entry name" value="LRR_8"/>
    <property type="match status" value="1"/>
</dbReference>
<dbReference type="InterPro" id="IPR002182">
    <property type="entry name" value="NB-ARC"/>
</dbReference>
<dbReference type="Gene3D" id="3.80.10.10">
    <property type="entry name" value="Ribonuclease Inhibitor"/>
    <property type="match status" value="4"/>
</dbReference>
<dbReference type="InterPro" id="IPR041118">
    <property type="entry name" value="Rx_N"/>
</dbReference>
<dbReference type="RefSeq" id="XP_022764734.1">
    <property type="nucleotide sequence ID" value="XM_022908999.1"/>
</dbReference>
<dbReference type="PRINTS" id="PR00364">
    <property type="entry name" value="DISEASERSIST"/>
</dbReference>
<reference evidence="12" key="1">
    <citation type="submission" date="2025-08" db="UniProtKB">
        <authorList>
            <consortium name="RefSeq"/>
        </authorList>
    </citation>
    <scope>IDENTIFICATION</scope>
    <source>
        <tissue evidence="12">Fruit stalk</tissue>
    </source>
</reference>
<evidence type="ECO:0000256" key="4">
    <source>
        <dbReference type="ARBA" id="ARBA00022821"/>
    </source>
</evidence>
<dbReference type="SUPFAM" id="SSF52540">
    <property type="entry name" value="P-loop containing nucleoside triphosphate hydrolases"/>
    <property type="match status" value="1"/>
</dbReference>
<dbReference type="InterPro" id="IPR058922">
    <property type="entry name" value="WHD_DRP"/>
</dbReference>
<keyword evidence="2" id="KW-0677">Repeat</keyword>
<dbReference type="PANTHER" id="PTHR36766">
    <property type="entry name" value="PLANT BROAD-SPECTRUM MILDEW RESISTANCE PROTEIN RPW8"/>
    <property type="match status" value="1"/>
</dbReference>
<feature type="coiled-coil region" evidence="6">
    <location>
        <begin position="126"/>
        <end position="153"/>
    </location>
</feature>
<dbReference type="FunFam" id="1.10.10.10:FF:000322">
    <property type="entry name" value="Probable disease resistance protein At1g63360"/>
    <property type="match status" value="1"/>
</dbReference>
<dbReference type="Pfam" id="PF23559">
    <property type="entry name" value="WHD_DRP"/>
    <property type="match status" value="1"/>
</dbReference>
<keyword evidence="11" id="KW-1185">Reference proteome</keyword>
<dbReference type="Proteomes" id="UP000515121">
    <property type="component" value="Unplaced"/>
</dbReference>
<keyword evidence="5" id="KW-0067">ATP-binding</keyword>
<keyword evidence="1" id="KW-0433">Leucine-rich repeat</keyword>
<dbReference type="GeneID" id="111309962"/>
<dbReference type="GO" id="GO:0006952">
    <property type="term" value="P:defense response"/>
    <property type="evidence" value="ECO:0007669"/>
    <property type="project" value="UniProtKB-KW"/>
</dbReference>
<dbReference type="KEGG" id="dzi:111309962"/>
<accession>A0A6P6AIR8</accession>
<dbReference type="InterPro" id="IPR001611">
    <property type="entry name" value="Leu-rich_rpt"/>
</dbReference>
<dbReference type="Gene3D" id="1.10.10.10">
    <property type="entry name" value="Winged helix-like DNA-binding domain superfamily/Winged helix DNA-binding domain"/>
    <property type="match status" value="1"/>
</dbReference>
<evidence type="ECO:0000256" key="2">
    <source>
        <dbReference type="ARBA" id="ARBA00022737"/>
    </source>
</evidence>
<proteinExistence type="predicted"/>
<dbReference type="PANTHER" id="PTHR36766:SF51">
    <property type="entry name" value="DISEASE RESISTANCE RPP13-LIKE PROTEIN 1"/>
    <property type="match status" value="1"/>
</dbReference>
<name>A0A6P6AIR8_DURZI</name>
<dbReference type="Gene3D" id="1.10.8.430">
    <property type="entry name" value="Helical domain of apoptotic protease-activating factors"/>
    <property type="match status" value="1"/>
</dbReference>
<evidence type="ECO:0000259" key="8">
    <source>
        <dbReference type="Pfam" id="PF18052"/>
    </source>
</evidence>
<dbReference type="OrthoDB" id="2973320at2759"/>
<dbReference type="InterPro" id="IPR056789">
    <property type="entry name" value="LRR_R13L1-DRL21"/>
</dbReference>
<evidence type="ECO:0000259" key="10">
    <source>
        <dbReference type="Pfam" id="PF25019"/>
    </source>
</evidence>
<evidence type="ECO:0000313" key="11">
    <source>
        <dbReference type="Proteomes" id="UP000515121"/>
    </source>
</evidence>
<dbReference type="Gene3D" id="1.20.5.4130">
    <property type="match status" value="1"/>
</dbReference>
<dbReference type="InterPro" id="IPR032675">
    <property type="entry name" value="LRR_dom_sf"/>
</dbReference>
<dbReference type="Pfam" id="PF00931">
    <property type="entry name" value="NB-ARC"/>
    <property type="match status" value="1"/>
</dbReference>
<dbReference type="SUPFAM" id="SSF52058">
    <property type="entry name" value="L domain-like"/>
    <property type="match status" value="2"/>
</dbReference>
<keyword evidence="6" id="KW-0175">Coiled coil</keyword>
<dbReference type="InterPro" id="IPR036388">
    <property type="entry name" value="WH-like_DNA-bd_sf"/>
</dbReference>
<evidence type="ECO:0000259" key="9">
    <source>
        <dbReference type="Pfam" id="PF23559"/>
    </source>
</evidence>
<dbReference type="Pfam" id="PF18052">
    <property type="entry name" value="Rx_N"/>
    <property type="match status" value="1"/>
</dbReference>
<dbReference type="FunFam" id="3.40.50.300:FF:001091">
    <property type="entry name" value="Probable disease resistance protein At1g61300"/>
    <property type="match status" value="1"/>
</dbReference>
<protein>
    <submittedName>
        <fullName evidence="12">Disease resistance protein At3g14460</fullName>
    </submittedName>
</protein>
<dbReference type="InterPro" id="IPR042197">
    <property type="entry name" value="Apaf_helical"/>
</dbReference>
<evidence type="ECO:0000256" key="5">
    <source>
        <dbReference type="ARBA" id="ARBA00022840"/>
    </source>
</evidence>
<keyword evidence="3" id="KW-0547">Nucleotide-binding</keyword>
<dbReference type="Pfam" id="PF25019">
    <property type="entry name" value="LRR_R13L1-DRL21"/>
    <property type="match status" value="1"/>
</dbReference>
<feature type="domain" description="Disease resistance protein winged helix" evidence="9">
    <location>
        <begin position="440"/>
        <end position="507"/>
    </location>
</feature>
<dbReference type="Gene3D" id="3.40.50.300">
    <property type="entry name" value="P-loop containing nucleotide triphosphate hydrolases"/>
    <property type="match status" value="1"/>
</dbReference>
<gene>
    <name evidence="12" type="primary">LOC111309962</name>
</gene>
<keyword evidence="4" id="KW-0611">Plant defense</keyword>
<dbReference type="InterPro" id="IPR027417">
    <property type="entry name" value="P-loop_NTPase"/>
</dbReference>
<evidence type="ECO:0000256" key="6">
    <source>
        <dbReference type="SAM" id="Coils"/>
    </source>
</evidence>
<dbReference type="GO" id="GO:0005524">
    <property type="term" value="F:ATP binding"/>
    <property type="evidence" value="ECO:0007669"/>
    <property type="project" value="UniProtKB-KW"/>
</dbReference>
<dbReference type="GO" id="GO:0051707">
    <property type="term" value="P:response to other organism"/>
    <property type="evidence" value="ECO:0007669"/>
    <property type="project" value="UniProtKB-ARBA"/>
</dbReference>
<organism evidence="11 12">
    <name type="scientific">Durio zibethinus</name>
    <name type="common">Durian</name>
    <dbReference type="NCBI Taxonomy" id="66656"/>
    <lineage>
        <taxon>Eukaryota</taxon>
        <taxon>Viridiplantae</taxon>
        <taxon>Streptophyta</taxon>
        <taxon>Embryophyta</taxon>
        <taxon>Tracheophyta</taxon>
        <taxon>Spermatophyta</taxon>
        <taxon>Magnoliopsida</taxon>
        <taxon>eudicotyledons</taxon>
        <taxon>Gunneridae</taxon>
        <taxon>Pentapetalae</taxon>
        <taxon>rosids</taxon>
        <taxon>malvids</taxon>
        <taxon>Malvales</taxon>
        <taxon>Malvaceae</taxon>
        <taxon>Helicteroideae</taxon>
        <taxon>Durio</taxon>
    </lineage>
</organism>
<evidence type="ECO:0000256" key="1">
    <source>
        <dbReference type="ARBA" id="ARBA00022614"/>
    </source>
</evidence>
<feature type="domain" description="Disease resistance N-terminal" evidence="8">
    <location>
        <begin position="9"/>
        <end position="100"/>
    </location>
</feature>